<reference evidence="2" key="1">
    <citation type="journal article" date="2014" name="Int. J. Syst. Evol. Microbiol.">
        <title>Complete genome of a new Firmicutes species belonging to the dominant human colonic microbiota ('Ruminococcus bicirculans') reveals two chromosomes and a selective capacity to utilize plant glucans.</title>
        <authorList>
            <consortium name="NISC Comparative Sequencing Program"/>
            <person name="Wegmann U."/>
            <person name="Louis P."/>
            <person name="Goesmann A."/>
            <person name="Henrissat B."/>
            <person name="Duncan S.H."/>
            <person name="Flint H.J."/>
        </authorList>
    </citation>
    <scope>NUCLEOTIDE SEQUENCE</scope>
    <source>
        <strain evidence="2">NBRC 103408</strain>
    </source>
</reference>
<feature type="transmembrane region" description="Helical" evidence="1">
    <location>
        <begin position="240"/>
        <end position="258"/>
    </location>
</feature>
<accession>A0ABQ5TYW0</accession>
<feature type="transmembrane region" description="Helical" evidence="1">
    <location>
        <begin position="78"/>
        <end position="99"/>
    </location>
</feature>
<feature type="transmembrane region" description="Helical" evidence="1">
    <location>
        <begin position="198"/>
        <end position="219"/>
    </location>
</feature>
<dbReference type="Pfam" id="PF05940">
    <property type="entry name" value="NnrS"/>
    <property type="match status" value="1"/>
</dbReference>
<comment type="caution">
    <text evidence="2">The sequence shown here is derived from an EMBL/GenBank/DDBJ whole genome shotgun (WGS) entry which is preliminary data.</text>
</comment>
<dbReference type="Proteomes" id="UP001161409">
    <property type="component" value="Unassembled WGS sequence"/>
</dbReference>
<dbReference type="EMBL" id="BSNF01000001">
    <property type="protein sequence ID" value="GLQ05177.1"/>
    <property type="molecule type" value="Genomic_DNA"/>
</dbReference>
<feature type="transmembrane region" description="Helical" evidence="1">
    <location>
        <begin position="12"/>
        <end position="34"/>
    </location>
</feature>
<dbReference type="InterPro" id="IPR010266">
    <property type="entry name" value="NnrS"/>
</dbReference>
<name>A0ABQ5TYW0_9PROT</name>
<reference evidence="2" key="2">
    <citation type="submission" date="2023-01" db="EMBL/GenBank/DDBJ databases">
        <title>Draft genome sequence of Sneathiella chinensis strain NBRC 103408.</title>
        <authorList>
            <person name="Sun Q."/>
            <person name="Mori K."/>
        </authorList>
    </citation>
    <scope>NUCLEOTIDE SEQUENCE</scope>
    <source>
        <strain evidence="2">NBRC 103408</strain>
    </source>
</reference>
<keyword evidence="1" id="KW-1133">Transmembrane helix</keyword>
<feature type="transmembrane region" description="Helical" evidence="1">
    <location>
        <begin position="264"/>
        <end position="284"/>
    </location>
</feature>
<proteinExistence type="predicted"/>
<keyword evidence="3" id="KW-1185">Reference proteome</keyword>
<feature type="transmembrane region" description="Helical" evidence="1">
    <location>
        <begin position="111"/>
        <end position="134"/>
    </location>
</feature>
<evidence type="ECO:0000313" key="3">
    <source>
        <dbReference type="Proteomes" id="UP001161409"/>
    </source>
</evidence>
<evidence type="ECO:0000256" key="1">
    <source>
        <dbReference type="SAM" id="Phobius"/>
    </source>
</evidence>
<keyword evidence="1" id="KW-0472">Membrane</keyword>
<protein>
    <recommendedName>
        <fullName evidence="4">Short-chain dehydrogenase</fullName>
    </recommendedName>
</protein>
<evidence type="ECO:0008006" key="4">
    <source>
        <dbReference type="Google" id="ProtNLM"/>
    </source>
</evidence>
<keyword evidence="1" id="KW-0812">Transmembrane</keyword>
<feature type="transmembrane region" description="Helical" evidence="1">
    <location>
        <begin position="140"/>
        <end position="158"/>
    </location>
</feature>
<evidence type="ECO:0000313" key="2">
    <source>
        <dbReference type="EMBL" id="GLQ05177.1"/>
    </source>
</evidence>
<feature type="transmembrane region" description="Helical" evidence="1">
    <location>
        <begin position="46"/>
        <end position="66"/>
    </location>
</feature>
<sequence length="293" mass="31674">MVGRLAVTYSAHIGWIAAAVLDSLFLLVLSLVIAREIVRGKNWRNLKVLIPLGVLLGANLLFHLEANISGMADYSKRMALAAIIAFILIIGGRIIPSFTRNWLVKFNPGRLPAAFGSFEKINLLVSMVTMVGWIALPEQMLVGFGFLIASVLLFVQLGRWAGTRTLGEPLVLILHVSYLFIPIGFLLIGLSILFPDTLLPVVGIHALGTGAIGGMILAVMMRASKGHTGKPLIMRKSDSLIYTALLLSVVLRVLSAFYPDSVSWLITLSGAFWITAFLGFSAAYGRSLLKSAA</sequence>
<feature type="transmembrane region" description="Helical" evidence="1">
    <location>
        <begin position="170"/>
        <end position="192"/>
    </location>
</feature>
<organism evidence="2 3">
    <name type="scientific">Sneathiella chinensis</name>
    <dbReference type="NCBI Taxonomy" id="349750"/>
    <lineage>
        <taxon>Bacteria</taxon>
        <taxon>Pseudomonadati</taxon>
        <taxon>Pseudomonadota</taxon>
        <taxon>Alphaproteobacteria</taxon>
        <taxon>Sneathiellales</taxon>
        <taxon>Sneathiellaceae</taxon>
        <taxon>Sneathiella</taxon>
    </lineage>
</organism>
<gene>
    <name evidence="2" type="ORF">GCM10007924_03980</name>
</gene>